<dbReference type="RefSeq" id="WP_071521312.1">
    <property type="nucleotide sequence ID" value="NZ_MIHH01000015.1"/>
</dbReference>
<dbReference type="Pfam" id="PF13561">
    <property type="entry name" value="adh_short_C2"/>
    <property type="match status" value="1"/>
</dbReference>
<keyword evidence="3" id="KW-0753">Steroid metabolism</keyword>
<evidence type="ECO:0000259" key="4">
    <source>
        <dbReference type="SMART" id="SM00822"/>
    </source>
</evidence>
<dbReference type="PANTHER" id="PTHR42879:SF2">
    <property type="entry name" value="3-OXOACYL-[ACYL-CARRIER-PROTEIN] REDUCTASE FABG"/>
    <property type="match status" value="1"/>
</dbReference>
<dbReference type="CDD" id="cd05333">
    <property type="entry name" value="BKR_SDR_c"/>
    <property type="match status" value="1"/>
</dbReference>
<dbReference type="EMBL" id="MIHH01000015">
    <property type="protein sequence ID" value="OIQ08147.1"/>
    <property type="molecule type" value="Genomic_DNA"/>
</dbReference>
<dbReference type="InterPro" id="IPR002347">
    <property type="entry name" value="SDR_fam"/>
</dbReference>
<name>A0A1J5JN46_NEOTH</name>
<keyword evidence="2 5" id="KW-0560">Oxidoreductase</keyword>
<evidence type="ECO:0000256" key="2">
    <source>
        <dbReference type="ARBA" id="ARBA00023002"/>
    </source>
</evidence>
<proteinExistence type="inferred from homology"/>
<evidence type="ECO:0000256" key="1">
    <source>
        <dbReference type="ARBA" id="ARBA00006484"/>
    </source>
</evidence>
<dbReference type="SMART" id="SM00822">
    <property type="entry name" value="PKS_KR"/>
    <property type="match status" value="1"/>
</dbReference>
<accession>A0A1J5JN46</accession>
<dbReference type="PRINTS" id="PR00081">
    <property type="entry name" value="GDHRDH"/>
</dbReference>
<protein>
    <submittedName>
        <fullName evidence="5">3-oxoacyl-[acyl-carrier-protein] reductase FabG</fullName>
        <ecNumber evidence="5">1.1.1.100</ecNumber>
    </submittedName>
</protein>
<sequence>MLTGRVALVTGASRGIGRAIVWALAEQGATVAINYHASEAAAIELTEGIKSRGGRALPYQADVTDPGQVADMISKIKDTFGKIDILVNNAGMMADSLVIDMSLEEWDQVINLNLRSVFLCTRAVVPGMLSQSWGRIINISSQAALTGSRRHAHYAAAKAGLLGFTYSLAKELGPHGITVNAVSPGRIKTDMIFARMEGREEEWLQQTPLRRLGNASEVAAAVAFLASPEASYITGVNLNVNGGLLMG</sequence>
<dbReference type="SUPFAM" id="SSF51735">
    <property type="entry name" value="NAD(P)-binding Rossmann-fold domains"/>
    <property type="match status" value="1"/>
</dbReference>
<gene>
    <name evidence="5" type="primary">fabG_3</name>
    <name evidence="5" type="ORF">MOOR_22220</name>
</gene>
<dbReference type="GO" id="GO:0008202">
    <property type="term" value="P:steroid metabolic process"/>
    <property type="evidence" value="ECO:0007669"/>
    <property type="project" value="UniProtKB-KW"/>
</dbReference>
<dbReference type="AlphaFoldDB" id="A0A1J5JN46"/>
<feature type="domain" description="Ketoreductase" evidence="4">
    <location>
        <begin position="5"/>
        <end position="185"/>
    </location>
</feature>
<evidence type="ECO:0000313" key="5">
    <source>
        <dbReference type="EMBL" id="OIQ08147.1"/>
    </source>
</evidence>
<keyword evidence="3" id="KW-0443">Lipid metabolism</keyword>
<dbReference type="Proteomes" id="UP000182743">
    <property type="component" value="Unassembled WGS sequence"/>
</dbReference>
<comment type="caution">
    <text evidence="5">The sequence shown here is derived from an EMBL/GenBank/DDBJ whole genome shotgun (WGS) entry which is preliminary data.</text>
</comment>
<organism evidence="5 6">
    <name type="scientific">Neomoorella thermoacetica</name>
    <name type="common">Clostridium thermoaceticum</name>
    <dbReference type="NCBI Taxonomy" id="1525"/>
    <lineage>
        <taxon>Bacteria</taxon>
        <taxon>Bacillati</taxon>
        <taxon>Bacillota</taxon>
        <taxon>Clostridia</taxon>
        <taxon>Neomoorellales</taxon>
        <taxon>Neomoorellaceae</taxon>
        <taxon>Neomoorella</taxon>
    </lineage>
</organism>
<dbReference type="PANTHER" id="PTHR42879">
    <property type="entry name" value="3-OXOACYL-(ACYL-CARRIER-PROTEIN) REDUCTASE"/>
    <property type="match status" value="1"/>
</dbReference>
<evidence type="ECO:0000256" key="3">
    <source>
        <dbReference type="ARBA" id="ARBA00023221"/>
    </source>
</evidence>
<dbReference type="PROSITE" id="PS00061">
    <property type="entry name" value="ADH_SHORT"/>
    <property type="match status" value="1"/>
</dbReference>
<dbReference type="InterPro" id="IPR050259">
    <property type="entry name" value="SDR"/>
</dbReference>
<dbReference type="EC" id="1.1.1.100" evidence="5"/>
<dbReference type="GO" id="GO:0032787">
    <property type="term" value="P:monocarboxylic acid metabolic process"/>
    <property type="evidence" value="ECO:0007669"/>
    <property type="project" value="UniProtKB-ARBA"/>
</dbReference>
<evidence type="ECO:0000313" key="6">
    <source>
        <dbReference type="Proteomes" id="UP000182743"/>
    </source>
</evidence>
<dbReference type="Gene3D" id="3.40.50.720">
    <property type="entry name" value="NAD(P)-binding Rossmann-like Domain"/>
    <property type="match status" value="1"/>
</dbReference>
<dbReference type="GO" id="GO:0004316">
    <property type="term" value="F:3-oxoacyl-[acyl-carrier-protein] reductase (NADPH) activity"/>
    <property type="evidence" value="ECO:0007669"/>
    <property type="project" value="UniProtKB-EC"/>
</dbReference>
<dbReference type="InterPro" id="IPR036291">
    <property type="entry name" value="NAD(P)-bd_dom_sf"/>
</dbReference>
<dbReference type="PRINTS" id="PR00080">
    <property type="entry name" value="SDRFAMILY"/>
</dbReference>
<dbReference type="FunFam" id="3.40.50.720:FF:000173">
    <property type="entry name" value="3-oxoacyl-[acyl-carrier protein] reductase"/>
    <property type="match status" value="1"/>
</dbReference>
<dbReference type="InterPro" id="IPR020904">
    <property type="entry name" value="Sc_DH/Rdtase_CS"/>
</dbReference>
<reference evidence="5 6" key="1">
    <citation type="submission" date="2016-08" db="EMBL/GenBank/DDBJ databases">
        <title>Genome-based comparison of Moorella thermoacetic strains.</title>
        <authorList>
            <person name="Poehlein A."/>
            <person name="Bengelsdorf F.R."/>
            <person name="Esser C."/>
            <person name="Duerre P."/>
            <person name="Daniel R."/>
        </authorList>
    </citation>
    <scope>NUCLEOTIDE SEQUENCE [LARGE SCALE GENOMIC DNA]</scope>
    <source>
        <strain evidence="5 6">DSM 11768</strain>
    </source>
</reference>
<comment type="similarity">
    <text evidence="1">Belongs to the short-chain dehydrogenases/reductases (SDR) family.</text>
</comment>
<dbReference type="NCBIfam" id="NF009466">
    <property type="entry name" value="PRK12826.1-2"/>
    <property type="match status" value="1"/>
</dbReference>
<dbReference type="InterPro" id="IPR057326">
    <property type="entry name" value="KR_dom"/>
</dbReference>
<dbReference type="NCBIfam" id="NF005559">
    <property type="entry name" value="PRK07231.1"/>
    <property type="match status" value="1"/>
</dbReference>